<organism evidence="2 3">
    <name type="scientific">Exiguobacterium undae</name>
    <dbReference type="NCBI Taxonomy" id="169177"/>
    <lineage>
        <taxon>Bacteria</taxon>
        <taxon>Bacillati</taxon>
        <taxon>Bacillota</taxon>
        <taxon>Bacilli</taxon>
        <taxon>Bacillales</taxon>
        <taxon>Bacillales Family XII. Incertae Sedis</taxon>
        <taxon>Exiguobacterium</taxon>
    </lineage>
</organism>
<dbReference type="EMBL" id="LVVL01000001">
    <property type="protein sequence ID" value="OAN15657.1"/>
    <property type="molecule type" value="Genomic_DNA"/>
</dbReference>
<keyword evidence="1" id="KW-0472">Membrane</keyword>
<sequence length="94" mass="11087">MNKSILIRSFIAAFVINIGMWIIIRFSIDELVSDKRILSAFFMITIWLIFFLPIKRLDVYENQTIPYWTFNLFMTLGMILVTIVCFSVLIVVFP</sequence>
<evidence type="ECO:0000256" key="1">
    <source>
        <dbReference type="SAM" id="Phobius"/>
    </source>
</evidence>
<gene>
    <name evidence="2" type="ORF">A3783_06900</name>
</gene>
<comment type="caution">
    <text evidence="2">The sequence shown here is derived from an EMBL/GenBank/DDBJ whole genome shotgun (WGS) entry which is preliminary data.</text>
</comment>
<reference evidence="2 3" key="1">
    <citation type="submission" date="2016-03" db="EMBL/GenBank/DDBJ databases">
        <authorList>
            <person name="Cho S.-Y."/>
            <person name="Lim S."/>
            <person name="Kim H."/>
            <person name="Soh E.H."/>
            <person name="Moon J.S."/>
        </authorList>
    </citation>
    <scope>NUCLEOTIDE SEQUENCE [LARGE SCALE GENOMIC DNA]</scope>
    <source>
        <strain evidence="2 3">KCTC 3810</strain>
    </source>
</reference>
<name>A0ABX2VBP1_9BACL</name>
<keyword evidence="1" id="KW-0812">Transmembrane</keyword>
<accession>A0ABX2VBP1</accession>
<feature type="transmembrane region" description="Helical" evidence="1">
    <location>
        <begin position="36"/>
        <end position="54"/>
    </location>
</feature>
<feature type="transmembrane region" description="Helical" evidence="1">
    <location>
        <begin position="66"/>
        <end position="93"/>
    </location>
</feature>
<proteinExistence type="predicted"/>
<keyword evidence="1" id="KW-1133">Transmembrane helix</keyword>
<keyword evidence="3" id="KW-1185">Reference proteome</keyword>
<evidence type="ECO:0000313" key="3">
    <source>
        <dbReference type="Proteomes" id="UP000078447"/>
    </source>
</evidence>
<protein>
    <submittedName>
        <fullName evidence="2">Uncharacterized protein</fullName>
    </submittedName>
</protein>
<evidence type="ECO:0000313" key="2">
    <source>
        <dbReference type="EMBL" id="OAN15657.1"/>
    </source>
</evidence>
<dbReference type="Proteomes" id="UP000078447">
    <property type="component" value="Unassembled WGS sequence"/>
</dbReference>
<feature type="transmembrane region" description="Helical" evidence="1">
    <location>
        <begin position="6"/>
        <end position="24"/>
    </location>
</feature>